<protein>
    <recommendedName>
        <fullName evidence="3">Secreted protein</fullName>
    </recommendedName>
</protein>
<dbReference type="Proteomes" id="UP001497382">
    <property type="component" value="Unassembled WGS sequence"/>
</dbReference>
<evidence type="ECO:0000313" key="2">
    <source>
        <dbReference type="Proteomes" id="UP001497382"/>
    </source>
</evidence>
<organism evidence="1 2">
    <name type="scientific">Larinioides sclopetarius</name>
    <dbReference type="NCBI Taxonomy" id="280406"/>
    <lineage>
        <taxon>Eukaryota</taxon>
        <taxon>Metazoa</taxon>
        <taxon>Ecdysozoa</taxon>
        <taxon>Arthropoda</taxon>
        <taxon>Chelicerata</taxon>
        <taxon>Arachnida</taxon>
        <taxon>Araneae</taxon>
        <taxon>Araneomorphae</taxon>
        <taxon>Entelegynae</taxon>
        <taxon>Araneoidea</taxon>
        <taxon>Araneidae</taxon>
        <taxon>Larinioides</taxon>
    </lineage>
</organism>
<comment type="caution">
    <text evidence="1">The sequence shown here is derived from an EMBL/GenBank/DDBJ whole genome shotgun (WGS) entry which is preliminary data.</text>
</comment>
<sequence length="79" mass="8952">MIKAIGCLSFIACHLVNKAAFDDRVSASSCKIYFKTPCEPYTLHCDQIFWNLKIQSLLSAAIFQAFNEKMFIYSSATFV</sequence>
<evidence type="ECO:0000313" key="1">
    <source>
        <dbReference type="EMBL" id="CAL1278297.1"/>
    </source>
</evidence>
<keyword evidence="2" id="KW-1185">Reference proteome</keyword>
<reference evidence="1 2" key="1">
    <citation type="submission" date="2024-04" db="EMBL/GenBank/DDBJ databases">
        <authorList>
            <person name="Rising A."/>
            <person name="Reimegard J."/>
            <person name="Sonavane S."/>
            <person name="Akerstrom W."/>
            <person name="Nylinder S."/>
            <person name="Hedman E."/>
            <person name="Kallberg Y."/>
        </authorList>
    </citation>
    <scope>NUCLEOTIDE SEQUENCE [LARGE SCALE GENOMIC DNA]</scope>
</reference>
<evidence type="ECO:0008006" key="3">
    <source>
        <dbReference type="Google" id="ProtNLM"/>
    </source>
</evidence>
<gene>
    <name evidence="1" type="ORF">LARSCL_LOCUS9699</name>
</gene>
<proteinExistence type="predicted"/>
<name>A0AAV2A3T9_9ARAC</name>
<dbReference type="EMBL" id="CAXIEN010000111">
    <property type="protein sequence ID" value="CAL1278297.1"/>
    <property type="molecule type" value="Genomic_DNA"/>
</dbReference>
<dbReference type="AlphaFoldDB" id="A0AAV2A3T9"/>
<accession>A0AAV2A3T9</accession>